<proteinExistence type="predicted"/>
<keyword evidence="3" id="KW-0812">Transmembrane</keyword>
<dbReference type="GO" id="GO:0005737">
    <property type="term" value="C:cytoplasm"/>
    <property type="evidence" value="ECO:0007669"/>
    <property type="project" value="TreeGrafter"/>
</dbReference>
<feature type="region of interest" description="Disordered" evidence="2">
    <location>
        <begin position="381"/>
        <end position="407"/>
    </location>
</feature>
<accession>A0A1X7LQP9</accession>
<dbReference type="AlphaFoldDB" id="A0A1X7LQP9"/>
<reference evidence="6" key="1">
    <citation type="submission" date="2017-04" db="EMBL/GenBank/DDBJ databases">
        <authorList>
            <person name="Varghese N."/>
            <person name="Submissions S."/>
        </authorList>
    </citation>
    <scope>NUCLEOTIDE SEQUENCE [LARGE SCALE GENOMIC DNA]</scope>
    <source>
        <strain evidence="6">LMG 29540</strain>
    </source>
</reference>
<evidence type="ECO:0000313" key="5">
    <source>
        <dbReference type="EMBL" id="SMG55582.1"/>
    </source>
</evidence>
<feature type="domain" description="FAD dependent oxidoreductase" evidence="4">
    <location>
        <begin position="11"/>
        <end position="362"/>
    </location>
</feature>
<dbReference type="Proteomes" id="UP000193228">
    <property type="component" value="Unassembled WGS sequence"/>
</dbReference>
<dbReference type="PANTHER" id="PTHR13847">
    <property type="entry name" value="SARCOSINE DEHYDROGENASE-RELATED"/>
    <property type="match status" value="1"/>
</dbReference>
<evidence type="ECO:0000256" key="3">
    <source>
        <dbReference type="SAM" id="Phobius"/>
    </source>
</evidence>
<protein>
    <submittedName>
        <fullName evidence="5">Glycine/D-amino acid oxidase</fullName>
    </submittedName>
</protein>
<evidence type="ECO:0000313" key="6">
    <source>
        <dbReference type="Proteomes" id="UP000193228"/>
    </source>
</evidence>
<dbReference type="Pfam" id="PF01266">
    <property type="entry name" value="DAO"/>
    <property type="match status" value="1"/>
</dbReference>
<sequence>MKRSEKRGANVIVIGAGIVGMAAAYFLRSAGHSVTVLDADTPMAGATGASDGAVSVASKKPGVMMVLAKAARDFYVQLEADGLLRDLFHRRPTFMFARNELEANVLAAHGADLAKADVQVDELTVSEFARRIPGVSRNVVSVLAVPGDGHALGYQIVAHLLKLSDVTVVRHARAKRVRVENGKAVGVETDSGFFCGDAVLVAAGLGSADLVGLGNFICPRKGQIIITDREKDNEPALEGPLMSAAYLAAKRNFEASRKNPISLVIDPLRTGQFLIGGTREEGVDSRTTTAHYVSEILRQAMDIYPAMGRRRVIRTFSGVRTATVDGLPVVGFHPAITNVFVATGFEGDGICLGPLIGKTSASLMTGKQVDLDIASLSPSRFVSREGTDEPQPTAAADETINAATTGA</sequence>
<dbReference type="InterPro" id="IPR006076">
    <property type="entry name" value="FAD-dep_OxRdtase"/>
</dbReference>
<evidence type="ECO:0000256" key="1">
    <source>
        <dbReference type="ARBA" id="ARBA00023002"/>
    </source>
</evidence>
<dbReference type="EMBL" id="FXAT01000007">
    <property type="protein sequence ID" value="SMG55582.1"/>
    <property type="molecule type" value="Genomic_DNA"/>
</dbReference>
<keyword evidence="6" id="KW-1185">Reference proteome</keyword>
<dbReference type="STRING" id="1515439.SAMN06265784_107274"/>
<dbReference type="Gene3D" id="3.50.50.60">
    <property type="entry name" value="FAD/NAD(P)-binding domain"/>
    <property type="match status" value="1"/>
</dbReference>
<dbReference type="RefSeq" id="WP_085487013.1">
    <property type="nucleotide sequence ID" value="NZ_FXAT01000007.1"/>
</dbReference>
<dbReference type="Gene3D" id="3.30.9.10">
    <property type="entry name" value="D-Amino Acid Oxidase, subunit A, domain 2"/>
    <property type="match status" value="1"/>
</dbReference>
<name>A0A1X7LQP9_9BURK</name>
<keyword evidence="3" id="KW-1133">Transmembrane helix</keyword>
<dbReference type="PANTHER" id="PTHR13847:SF287">
    <property type="entry name" value="FAD-DEPENDENT OXIDOREDUCTASE DOMAIN-CONTAINING PROTEIN 1"/>
    <property type="match status" value="1"/>
</dbReference>
<feature type="transmembrane region" description="Helical" evidence="3">
    <location>
        <begin position="7"/>
        <end position="27"/>
    </location>
</feature>
<gene>
    <name evidence="5" type="ORF">SAMN06265784_107274</name>
</gene>
<keyword evidence="1" id="KW-0560">Oxidoreductase</keyword>
<dbReference type="InterPro" id="IPR036188">
    <property type="entry name" value="FAD/NAD-bd_sf"/>
</dbReference>
<evidence type="ECO:0000256" key="2">
    <source>
        <dbReference type="SAM" id="MobiDB-lite"/>
    </source>
</evidence>
<dbReference type="SUPFAM" id="SSF51905">
    <property type="entry name" value="FAD/NAD(P)-binding domain"/>
    <property type="match status" value="1"/>
</dbReference>
<dbReference type="GO" id="GO:0016491">
    <property type="term" value="F:oxidoreductase activity"/>
    <property type="evidence" value="ECO:0007669"/>
    <property type="project" value="UniProtKB-KW"/>
</dbReference>
<dbReference type="SUPFAM" id="SSF54373">
    <property type="entry name" value="FAD-linked reductases, C-terminal domain"/>
    <property type="match status" value="1"/>
</dbReference>
<evidence type="ECO:0000259" key="4">
    <source>
        <dbReference type="Pfam" id="PF01266"/>
    </source>
</evidence>
<organism evidence="5 6">
    <name type="scientific">Paraburkholderia susongensis</name>
    <dbReference type="NCBI Taxonomy" id="1515439"/>
    <lineage>
        <taxon>Bacteria</taxon>
        <taxon>Pseudomonadati</taxon>
        <taxon>Pseudomonadota</taxon>
        <taxon>Betaproteobacteria</taxon>
        <taxon>Burkholderiales</taxon>
        <taxon>Burkholderiaceae</taxon>
        <taxon>Paraburkholderia</taxon>
    </lineage>
</organism>
<keyword evidence="3" id="KW-0472">Membrane</keyword>